<evidence type="ECO:0000313" key="3">
    <source>
        <dbReference type="Proteomes" id="UP000007799"/>
    </source>
</evidence>
<feature type="compositionally biased region" description="Basic and acidic residues" evidence="1">
    <location>
        <begin position="120"/>
        <end position="133"/>
    </location>
</feature>
<evidence type="ECO:0000256" key="1">
    <source>
        <dbReference type="SAM" id="MobiDB-lite"/>
    </source>
</evidence>
<dbReference type="PANTHER" id="PTHR46035:SF1">
    <property type="entry name" value="TETRATRICOPEPTIDE REPEAT PROTEIN 4"/>
    <property type="match status" value="1"/>
</dbReference>
<dbReference type="AlphaFoldDB" id="F2UH07"/>
<keyword evidence="3" id="KW-1185">Reference proteome</keyword>
<sequence>MSAPKEQPRGDEEGKEQHVVAAQAATQGKEGGDGSDGEKKQVRVLTTEEAAMLDDDEFFKAYKEGRIQRRPGHWTEENFEEEMEKHPLFMTHEPTKEEYVNNPHLSALQEMFAELTPIERADHHKTHGNEAYKKARAAGKNK</sequence>
<evidence type="ECO:0000313" key="2">
    <source>
        <dbReference type="EMBL" id="EGD76406.1"/>
    </source>
</evidence>
<dbReference type="GO" id="GO:0005634">
    <property type="term" value="C:nucleus"/>
    <property type="evidence" value="ECO:0007669"/>
    <property type="project" value="TreeGrafter"/>
</dbReference>
<name>F2UH07_SALR5</name>
<dbReference type="EMBL" id="GL832974">
    <property type="protein sequence ID" value="EGD76406.1"/>
    <property type="molecule type" value="Genomic_DNA"/>
</dbReference>
<dbReference type="OrthoDB" id="420195at2759"/>
<proteinExistence type="predicted"/>
<dbReference type="GO" id="GO:0006457">
    <property type="term" value="P:protein folding"/>
    <property type="evidence" value="ECO:0007669"/>
    <property type="project" value="TreeGrafter"/>
</dbReference>
<organism evidence="3">
    <name type="scientific">Salpingoeca rosetta (strain ATCC 50818 / BSB-021)</name>
    <dbReference type="NCBI Taxonomy" id="946362"/>
    <lineage>
        <taxon>Eukaryota</taxon>
        <taxon>Choanoflagellata</taxon>
        <taxon>Craspedida</taxon>
        <taxon>Salpingoecidae</taxon>
        <taxon>Salpingoeca</taxon>
    </lineage>
</organism>
<accession>F2UH07</accession>
<dbReference type="RefSeq" id="XP_004991321.1">
    <property type="nucleotide sequence ID" value="XM_004991264.1"/>
</dbReference>
<gene>
    <name evidence="2" type="ORF">PTSG_07525</name>
</gene>
<dbReference type="Proteomes" id="UP000007799">
    <property type="component" value="Unassembled WGS sequence"/>
</dbReference>
<protein>
    <submittedName>
        <fullName evidence="2">Uncharacterized protein</fullName>
    </submittedName>
</protein>
<dbReference type="PANTHER" id="PTHR46035">
    <property type="entry name" value="TETRATRICOPEPTIDE REPEAT PROTEIN 4"/>
    <property type="match status" value="1"/>
</dbReference>
<dbReference type="GO" id="GO:0005829">
    <property type="term" value="C:cytosol"/>
    <property type="evidence" value="ECO:0007669"/>
    <property type="project" value="TreeGrafter"/>
</dbReference>
<feature type="compositionally biased region" description="Basic and acidic residues" evidence="1">
    <location>
        <begin position="30"/>
        <end position="41"/>
    </location>
</feature>
<dbReference type="InParanoid" id="F2UH07"/>
<dbReference type="KEGG" id="sre:PTSG_07525"/>
<dbReference type="GO" id="GO:0051879">
    <property type="term" value="F:Hsp90 protein binding"/>
    <property type="evidence" value="ECO:0007669"/>
    <property type="project" value="TreeGrafter"/>
</dbReference>
<dbReference type="GeneID" id="16071882"/>
<reference evidence="2" key="1">
    <citation type="submission" date="2009-08" db="EMBL/GenBank/DDBJ databases">
        <title>Annotation of Salpingoeca rosetta.</title>
        <authorList>
            <consortium name="The Broad Institute Genome Sequencing Platform"/>
            <person name="Russ C."/>
            <person name="Cuomo C."/>
            <person name="Burger G."/>
            <person name="Gray M.W."/>
            <person name="Holland P.W.H."/>
            <person name="King N."/>
            <person name="Lang F.B.F."/>
            <person name="Roger A.J."/>
            <person name="Ruiz-Trillo I."/>
            <person name="Young S.K."/>
            <person name="Zeng Q."/>
            <person name="Gargeya S."/>
            <person name="Alvarado L."/>
            <person name="Berlin A."/>
            <person name="Chapman S.B."/>
            <person name="Chen Z."/>
            <person name="Freedman E."/>
            <person name="Gellesch M."/>
            <person name="Goldberg J."/>
            <person name="Griggs A."/>
            <person name="Gujja S."/>
            <person name="Heilman E."/>
            <person name="Heiman D."/>
            <person name="Howarth C."/>
            <person name="Mehta T."/>
            <person name="Neiman D."/>
            <person name="Pearson M."/>
            <person name="Roberts A."/>
            <person name="Saif S."/>
            <person name="Shea T."/>
            <person name="Shenoy N."/>
            <person name="Sisk P."/>
            <person name="Stolte C."/>
            <person name="Sykes S."/>
            <person name="White J."/>
            <person name="Yandava C."/>
            <person name="Haas B."/>
            <person name="Nusbaum C."/>
            <person name="Birren B."/>
        </authorList>
    </citation>
    <scope>NUCLEOTIDE SEQUENCE [LARGE SCALE GENOMIC DNA]</scope>
    <source>
        <strain evidence="2">ATCC 50818</strain>
    </source>
</reference>
<feature type="region of interest" description="Disordered" evidence="1">
    <location>
        <begin position="120"/>
        <end position="142"/>
    </location>
</feature>
<feature type="region of interest" description="Disordered" evidence="1">
    <location>
        <begin position="1"/>
        <end position="41"/>
    </location>
</feature>
<dbReference type="GO" id="GO:0030544">
    <property type="term" value="F:Hsp70 protein binding"/>
    <property type="evidence" value="ECO:0007669"/>
    <property type="project" value="TreeGrafter"/>
</dbReference>
<feature type="compositionally biased region" description="Basic and acidic residues" evidence="1">
    <location>
        <begin position="1"/>
        <end position="18"/>
    </location>
</feature>